<dbReference type="Proteomes" id="UP000029385">
    <property type="component" value="Unassembled WGS sequence"/>
</dbReference>
<reference evidence="3 4" key="1">
    <citation type="submission" date="2013-09" db="EMBL/GenBank/DDBJ databases">
        <title>Genome sequencing of Arenimonas oryziterrae.</title>
        <authorList>
            <person name="Chen F."/>
            <person name="Wang G."/>
        </authorList>
    </citation>
    <scope>NUCLEOTIDE SEQUENCE [LARGE SCALE GENOMIC DNA]</scope>
    <source>
        <strain evidence="3 4">YC6267</strain>
    </source>
</reference>
<organism evidence="3 4">
    <name type="scientific">Arenimonas oryziterrae DSM 21050 = YC6267</name>
    <dbReference type="NCBI Taxonomy" id="1121015"/>
    <lineage>
        <taxon>Bacteria</taxon>
        <taxon>Pseudomonadati</taxon>
        <taxon>Pseudomonadota</taxon>
        <taxon>Gammaproteobacteria</taxon>
        <taxon>Lysobacterales</taxon>
        <taxon>Lysobacteraceae</taxon>
        <taxon>Arenimonas</taxon>
    </lineage>
</organism>
<name>A0A091AZS4_9GAMM</name>
<feature type="signal peptide" evidence="2">
    <location>
        <begin position="1"/>
        <end position="21"/>
    </location>
</feature>
<dbReference type="STRING" id="1121015.GCA_000420545_01838"/>
<accession>A0A091AZS4</accession>
<evidence type="ECO:0000256" key="2">
    <source>
        <dbReference type="SAM" id="SignalP"/>
    </source>
</evidence>
<feature type="chain" id="PRO_5001870695" evidence="2">
    <location>
        <begin position="22"/>
        <end position="193"/>
    </location>
</feature>
<sequence length="193" mass="20018">MNKLLLSAVGVLLALAGSARAETAGPCPGLPADAGLTWTHSDGPDFVVCHAMRGKEQVFGVYLGRNPSYRHLDVNKAEASRIGSYEVTWYNVSPDDKQGAYARETMVRFGKQDSAGVAHFWISAASEEQLLATFKLLEGVSLQAPVAQAVPIETPPAGEAPATEEPAADVPPAPAEAPPAEVQDGAATGGPAA</sequence>
<feature type="region of interest" description="Disordered" evidence="1">
    <location>
        <begin position="153"/>
        <end position="193"/>
    </location>
</feature>
<evidence type="ECO:0000256" key="1">
    <source>
        <dbReference type="SAM" id="MobiDB-lite"/>
    </source>
</evidence>
<comment type="caution">
    <text evidence="3">The sequence shown here is derived from an EMBL/GenBank/DDBJ whole genome shotgun (WGS) entry which is preliminary data.</text>
</comment>
<evidence type="ECO:0000313" key="4">
    <source>
        <dbReference type="Proteomes" id="UP000029385"/>
    </source>
</evidence>
<dbReference type="OrthoDB" id="6023584at2"/>
<proteinExistence type="predicted"/>
<gene>
    <name evidence="3" type="ORF">N789_06930</name>
</gene>
<dbReference type="RefSeq" id="WP_022969456.1">
    <property type="nucleotide sequence ID" value="NZ_ATVD01000003.1"/>
</dbReference>
<keyword evidence="4" id="KW-1185">Reference proteome</keyword>
<evidence type="ECO:0000313" key="3">
    <source>
        <dbReference type="EMBL" id="KFN44144.1"/>
    </source>
</evidence>
<protein>
    <submittedName>
        <fullName evidence="3">Uncharacterized protein</fullName>
    </submittedName>
</protein>
<feature type="compositionally biased region" description="Low complexity" evidence="1">
    <location>
        <begin position="155"/>
        <end position="168"/>
    </location>
</feature>
<dbReference type="eggNOG" id="ENOG5031NZ9">
    <property type="taxonomic scope" value="Bacteria"/>
</dbReference>
<dbReference type="EMBL" id="AVCI01000003">
    <property type="protein sequence ID" value="KFN44144.1"/>
    <property type="molecule type" value="Genomic_DNA"/>
</dbReference>
<dbReference type="AlphaFoldDB" id="A0A091AZS4"/>
<keyword evidence="2" id="KW-0732">Signal</keyword>
<dbReference type="PATRIC" id="fig|1121015.4.peg.876"/>